<name>A0A0F9FE77_9ZZZZ</name>
<dbReference type="EMBL" id="LAZR01032965">
    <property type="protein sequence ID" value="KKL49417.1"/>
    <property type="molecule type" value="Genomic_DNA"/>
</dbReference>
<dbReference type="AlphaFoldDB" id="A0A0F9FE77"/>
<comment type="caution">
    <text evidence="1">The sequence shown here is derived from an EMBL/GenBank/DDBJ whole genome shotgun (WGS) entry which is preliminary data.</text>
</comment>
<feature type="non-terminal residue" evidence="1">
    <location>
        <position position="39"/>
    </location>
</feature>
<organism evidence="1">
    <name type="scientific">marine sediment metagenome</name>
    <dbReference type="NCBI Taxonomy" id="412755"/>
    <lineage>
        <taxon>unclassified sequences</taxon>
        <taxon>metagenomes</taxon>
        <taxon>ecological metagenomes</taxon>
    </lineage>
</organism>
<reference evidence="1" key="1">
    <citation type="journal article" date="2015" name="Nature">
        <title>Complex archaea that bridge the gap between prokaryotes and eukaryotes.</title>
        <authorList>
            <person name="Spang A."/>
            <person name="Saw J.H."/>
            <person name="Jorgensen S.L."/>
            <person name="Zaremba-Niedzwiedzka K."/>
            <person name="Martijn J."/>
            <person name="Lind A.E."/>
            <person name="van Eijk R."/>
            <person name="Schleper C."/>
            <person name="Guy L."/>
            <person name="Ettema T.J."/>
        </authorList>
    </citation>
    <scope>NUCLEOTIDE SEQUENCE</scope>
</reference>
<sequence length="39" mass="4483">MIDEFDGGWLHVHSDAMRLLPEYVALNDLVAIGLEDWIK</sequence>
<gene>
    <name evidence="1" type="ORF">LCGC14_2315750</name>
</gene>
<evidence type="ECO:0000313" key="1">
    <source>
        <dbReference type="EMBL" id="KKL49417.1"/>
    </source>
</evidence>
<proteinExistence type="predicted"/>
<accession>A0A0F9FE77</accession>
<protein>
    <submittedName>
        <fullName evidence="1">Uncharacterized protein</fullName>
    </submittedName>
</protein>